<accession>A0A2G5HYZ8</accession>
<keyword evidence="4" id="KW-1185">Reference proteome</keyword>
<dbReference type="Proteomes" id="UP001302367">
    <property type="component" value="Chromosome 2"/>
</dbReference>
<evidence type="ECO:0000313" key="4">
    <source>
        <dbReference type="Proteomes" id="UP001302367"/>
    </source>
</evidence>
<dbReference type="EMBL" id="LKMD01000102">
    <property type="protein sequence ID" value="PIA97740.1"/>
    <property type="molecule type" value="Genomic_DNA"/>
</dbReference>
<protein>
    <recommendedName>
        <fullName evidence="5">BTB domain-containing protein</fullName>
    </recommendedName>
</protein>
<reference evidence="1 3" key="1">
    <citation type="submission" date="2015-10" db="EMBL/GenBank/DDBJ databases">
        <title>The cercosporin biosynthetic gene cluster was horizontally transferred to several fungal lineages and shown to be expanded in Cercospora beticola based on microsynteny with recipient genomes.</title>
        <authorList>
            <person name="De Jonge R."/>
            <person name="Ebert M.K."/>
            <person name="Suttle J.C."/>
            <person name="Jurick Ii W.M."/>
            <person name="Secor G.A."/>
            <person name="Thomma B.P."/>
            <person name="Van De Peer Y."/>
            <person name="Bolton M.D."/>
        </authorList>
    </citation>
    <scope>NUCLEOTIDE SEQUENCE [LARGE SCALE GENOMIC DNA]</scope>
    <source>
        <strain evidence="1 3">09-40</strain>
    </source>
</reference>
<dbReference type="OrthoDB" id="5275938at2759"/>
<reference evidence="2 4" key="2">
    <citation type="submission" date="2023-09" db="EMBL/GenBank/DDBJ databases">
        <title>Complete-Gapless Cercospora beticola genome.</title>
        <authorList>
            <person name="Wyatt N.A."/>
            <person name="Spanner R.E."/>
            <person name="Bolton M.D."/>
        </authorList>
    </citation>
    <scope>NUCLEOTIDE SEQUENCE [LARGE SCALE GENOMIC DNA]</scope>
    <source>
        <strain evidence="2">Cb09-40</strain>
    </source>
</reference>
<evidence type="ECO:0000313" key="2">
    <source>
        <dbReference type="EMBL" id="WPA98844.1"/>
    </source>
</evidence>
<evidence type="ECO:0000313" key="3">
    <source>
        <dbReference type="Proteomes" id="UP000230605"/>
    </source>
</evidence>
<organism evidence="1 3">
    <name type="scientific">Cercospora beticola</name>
    <name type="common">Sugarbeet leaf spot fungus</name>
    <dbReference type="NCBI Taxonomy" id="122368"/>
    <lineage>
        <taxon>Eukaryota</taxon>
        <taxon>Fungi</taxon>
        <taxon>Dikarya</taxon>
        <taxon>Ascomycota</taxon>
        <taxon>Pezizomycotina</taxon>
        <taxon>Dothideomycetes</taxon>
        <taxon>Dothideomycetidae</taxon>
        <taxon>Mycosphaerellales</taxon>
        <taxon>Mycosphaerellaceae</taxon>
        <taxon>Cercospora</taxon>
    </lineage>
</organism>
<gene>
    <name evidence="1" type="ORF">CB0940_06229</name>
    <name evidence="2" type="ORF">RHO25_003457</name>
</gene>
<dbReference type="Gene3D" id="3.30.710.10">
    <property type="entry name" value="Potassium Channel Kv1.1, Chain A"/>
    <property type="match status" value="1"/>
</dbReference>
<name>A0A2G5HYZ8_CERBT</name>
<proteinExistence type="predicted"/>
<evidence type="ECO:0000313" key="1">
    <source>
        <dbReference type="EMBL" id="PIA97740.1"/>
    </source>
</evidence>
<evidence type="ECO:0008006" key="5">
    <source>
        <dbReference type="Google" id="ProtNLM"/>
    </source>
</evidence>
<dbReference type="EMBL" id="CP134185">
    <property type="protein sequence ID" value="WPA98844.1"/>
    <property type="molecule type" value="Genomic_DNA"/>
</dbReference>
<dbReference type="AlphaFoldDB" id="A0A2G5HYZ8"/>
<dbReference type="Proteomes" id="UP000230605">
    <property type="component" value="Chromosome 2"/>
</dbReference>
<sequence>MSGHQIAEIDPQGDVVLAFNSADGTSSARLRVSSVALRFGSPVFNRMLHSNFKEGQQFKATGYVEIPLEDDSKGMTVLCRALHLQHKVVMVKLSSKDLLKVAEVCDKYDCIEALAPLADFWLKDRKPDRGTVLAAYLFRRQELFSKIATSFFVDVDNYQEQDAENPVLSELWENLIEDAMEFERYSIEDDIWDFIERQFFEVDDGNEEYATCADDCIAMAVYRCKFADAIDKNLLTPHRQFHNDCGLGQRIKSLEKATFVLPEKDNRFPCTADDCYMSNAKSGSEWEKVFRDGGKAFRRKLPKICLGCVMEGKMFKLNGCKHDEEV</sequence>
<dbReference type="InterPro" id="IPR011333">
    <property type="entry name" value="SKP1/BTB/POZ_sf"/>
</dbReference>